<gene>
    <name evidence="7" type="ORF">OB69_04875</name>
</gene>
<accession>A0A0L8ANB1</accession>
<dbReference type="OrthoDB" id="9783294at2"/>
<dbReference type="AlphaFoldDB" id="A0A0L8ANB1"/>
<feature type="domain" description="Peptidase M20 dimerisation" evidence="6">
    <location>
        <begin position="218"/>
        <end position="319"/>
    </location>
</feature>
<dbReference type="PANTHER" id="PTHR43808:SF17">
    <property type="entry name" value="PEPTIDASE M20"/>
    <property type="match status" value="1"/>
</dbReference>
<protein>
    <submittedName>
        <fullName evidence="7">Peptidase M20</fullName>
    </submittedName>
</protein>
<dbReference type="SUPFAM" id="SSF55031">
    <property type="entry name" value="Bacterial exopeptidase dimerisation domain"/>
    <property type="match status" value="1"/>
</dbReference>
<keyword evidence="3" id="KW-0378">Hydrolase</keyword>
<dbReference type="PATRIC" id="fig|1566026.4.peg.2798"/>
<dbReference type="SUPFAM" id="SSF53187">
    <property type="entry name" value="Zn-dependent exopeptidases"/>
    <property type="match status" value="1"/>
</dbReference>
<dbReference type="InterPro" id="IPR002933">
    <property type="entry name" value="Peptidase_M20"/>
</dbReference>
<dbReference type="EMBL" id="JSVA01000006">
    <property type="protein sequence ID" value="KOF03756.1"/>
    <property type="molecule type" value="Genomic_DNA"/>
</dbReference>
<feature type="chain" id="PRO_5005580471" evidence="5">
    <location>
        <begin position="20"/>
        <end position="434"/>
    </location>
</feature>
<organism evidence="7 8">
    <name type="scientific">Roseivirga seohaensis subsp. aquiponti</name>
    <dbReference type="NCBI Taxonomy" id="1566026"/>
    <lineage>
        <taxon>Bacteria</taxon>
        <taxon>Pseudomonadati</taxon>
        <taxon>Bacteroidota</taxon>
        <taxon>Cytophagia</taxon>
        <taxon>Cytophagales</taxon>
        <taxon>Roseivirgaceae</taxon>
        <taxon>Roseivirga</taxon>
    </lineage>
</organism>
<dbReference type="Proteomes" id="UP000036908">
    <property type="component" value="Unassembled WGS sequence"/>
</dbReference>
<sequence>MKRFTAILFLTFLSINLFAQKAEIDKAYTKEIKNLTLEKQLEKAFQVIDELEPQSQSDLVLLTEIEAPPFKETKRALKYKEMLEEAGADRVWIDEVGNVLALKKGTKGGRTVALDAHLDTVFPEGTDVKVKYKGDTMYAPGIGDDTRGLVVVLTTLRALNKAEIQTEADLLFVGTVGEEGLGDLRGVRHLFESGEVKIDAWISIDGGAIGRVNNQALGSKRYKAIFKGPGGHSWGAFGLGNPHHAIGKAIDYFVQEASKFTAEGPRTSFNVGRMGGGTSVNSIPFESWMEVDMRSVSPDRLNQIDKIFKDAMNRALVDYNNSGIKGEKLTLELEQIGDRPSGELPTSLALVQRSMAATQFFGEEPSLTRGSTNSNIPISLGIPAVTLGRGGVGSDGHSLTEWWLNKNGADAIKLALLVTVAEAGLDKNRKISNK</sequence>
<dbReference type="PANTHER" id="PTHR43808">
    <property type="entry name" value="ACETYLORNITHINE DEACETYLASE"/>
    <property type="match status" value="1"/>
</dbReference>
<evidence type="ECO:0000313" key="8">
    <source>
        <dbReference type="Proteomes" id="UP000036908"/>
    </source>
</evidence>
<dbReference type="InterPro" id="IPR011650">
    <property type="entry name" value="Peptidase_M20_dimer"/>
</dbReference>
<comment type="caution">
    <text evidence="7">The sequence shown here is derived from an EMBL/GenBank/DDBJ whole genome shotgun (WGS) entry which is preliminary data.</text>
</comment>
<keyword evidence="4" id="KW-0862">Zinc</keyword>
<dbReference type="Pfam" id="PF01546">
    <property type="entry name" value="Peptidase_M20"/>
    <property type="match status" value="1"/>
</dbReference>
<evidence type="ECO:0000256" key="1">
    <source>
        <dbReference type="ARBA" id="ARBA00001947"/>
    </source>
</evidence>
<evidence type="ECO:0000259" key="6">
    <source>
        <dbReference type="Pfam" id="PF07687"/>
    </source>
</evidence>
<dbReference type="PROSITE" id="PS00758">
    <property type="entry name" value="ARGE_DAPE_CPG2_1"/>
    <property type="match status" value="1"/>
</dbReference>
<keyword evidence="8" id="KW-1185">Reference proteome</keyword>
<dbReference type="GO" id="GO:0046872">
    <property type="term" value="F:metal ion binding"/>
    <property type="evidence" value="ECO:0007669"/>
    <property type="project" value="UniProtKB-KW"/>
</dbReference>
<proteinExistence type="predicted"/>
<evidence type="ECO:0000256" key="5">
    <source>
        <dbReference type="SAM" id="SignalP"/>
    </source>
</evidence>
<dbReference type="InterPro" id="IPR001261">
    <property type="entry name" value="ArgE/DapE_CS"/>
</dbReference>
<evidence type="ECO:0000313" key="7">
    <source>
        <dbReference type="EMBL" id="KOF03756.1"/>
    </source>
</evidence>
<dbReference type="InterPro" id="IPR036264">
    <property type="entry name" value="Bact_exopeptidase_dim_dom"/>
</dbReference>
<dbReference type="GO" id="GO:0016787">
    <property type="term" value="F:hydrolase activity"/>
    <property type="evidence" value="ECO:0007669"/>
    <property type="project" value="UniProtKB-KW"/>
</dbReference>
<evidence type="ECO:0000256" key="4">
    <source>
        <dbReference type="ARBA" id="ARBA00022833"/>
    </source>
</evidence>
<comment type="cofactor">
    <cofactor evidence="1">
        <name>Zn(2+)</name>
        <dbReference type="ChEBI" id="CHEBI:29105"/>
    </cofactor>
</comment>
<dbReference type="InterPro" id="IPR050072">
    <property type="entry name" value="Peptidase_M20A"/>
</dbReference>
<dbReference type="Pfam" id="PF07687">
    <property type="entry name" value="M20_dimer"/>
    <property type="match status" value="1"/>
</dbReference>
<name>A0A0L8ANB1_9BACT</name>
<dbReference type="Gene3D" id="3.40.630.10">
    <property type="entry name" value="Zn peptidases"/>
    <property type="match status" value="1"/>
</dbReference>
<keyword evidence="5" id="KW-0732">Signal</keyword>
<dbReference type="Gene3D" id="3.30.70.360">
    <property type="match status" value="1"/>
</dbReference>
<evidence type="ECO:0000256" key="3">
    <source>
        <dbReference type="ARBA" id="ARBA00022801"/>
    </source>
</evidence>
<feature type="signal peptide" evidence="5">
    <location>
        <begin position="1"/>
        <end position="19"/>
    </location>
</feature>
<keyword evidence="2" id="KW-0479">Metal-binding</keyword>
<evidence type="ECO:0000256" key="2">
    <source>
        <dbReference type="ARBA" id="ARBA00022723"/>
    </source>
</evidence>
<reference evidence="8" key="1">
    <citation type="submission" date="2014-11" db="EMBL/GenBank/DDBJ databases">
        <title>Genome sequencing of Roseivirga sp. D-25.</title>
        <authorList>
            <person name="Selvaratnam C."/>
            <person name="Thevarajoo S."/>
            <person name="Goh K.M."/>
            <person name="Eee R."/>
            <person name="Chan K.-G."/>
            <person name="Chong C.S."/>
        </authorList>
    </citation>
    <scope>NUCLEOTIDE SEQUENCE [LARGE SCALE GENOMIC DNA]</scope>
    <source>
        <strain evidence="8">D-25</strain>
    </source>
</reference>